<proteinExistence type="predicted"/>
<keyword evidence="2" id="KW-1185">Reference proteome</keyword>
<dbReference type="Proteomes" id="UP001207468">
    <property type="component" value="Unassembled WGS sequence"/>
</dbReference>
<name>A0ACC0U3J3_9AGAM</name>
<comment type="caution">
    <text evidence="1">The sequence shown here is derived from an EMBL/GenBank/DDBJ whole genome shotgun (WGS) entry which is preliminary data.</text>
</comment>
<dbReference type="EMBL" id="JAGFNK010000176">
    <property type="protein sequence ID" value="KAI9461530.1"/>
    <property type="molecule type" value="Genomic_DNA"/>
</dbReference>
<organism evidence="1 2">
    <name type="scientific">Russula earlei</name>
    <dbReference type="NCBI Taxonomy" id="71964"/>
    <lineage>
        <taxon>Eukaryota</taxon>
        <taxon>Fungi</taxon>
        <taxon>Dikarya</taxon>
        <taxon>Basidiomycota</taxon>
        <taxon>Agaricomycotina</taxon>
        <taxon>Agaricomycetes</taxon>
        <taxon>Russulales</taxon>
        <taxon>Russulaceae</taxon>
        <taxon>Russula</taxon>
    </lineage>
</organism>
<gene>
    <name evidence="1" type="ORF">F5148DRAFT_1214939</name>
</gene>
<evidence type="ECO:0000313" key="2">
    <source>
        <dbReference type="Proteomes" id="UP001207468"/>
    </source>
</evidence>
<protein>
    <submittedName>
        <fullName evidence="1">Uncharacterized protein</fullName>
    </submittedName>
</protein>
<accession>A0ACC0U3J3</accession>
<evidence type="ECO:0000313" key="1">
    <source>
        <dbReference type="EMBL" id="KAI9461530.1"/>
    </source>
</evidence>
<sequence>MAPLPPRRRVSYGVPFPPSTINIPLLWLPPLGFDRKGSVNPILIPNPVQLPKPVLQPHEHHVPRHRLGVSSLALDTTTQLVGRPSPEGILYTGGRDGLVIAWDLNIPIRRRPRIDEGMRQSGTRWELVTGWVDPVTDDPPDEDEEIRSDGDILGDVKGSSRRRALSSATATSGSTAMEYQWEPDVDSFRPGQPSTFRQAAQIHSDWVNDILLCLQDQMLVSASSDGTVKAWSPNSSPLSDPVTLGTHTDYVRCLAYSREQAWVASGSFDRTVKVWDLSRASQAGTALPVITLNLPEPSGGKGSIYALAVDPQGHMVVSGGPERVIRMWDPRAGKRIGKLVGHTDNIRAILVSEDSRCLLTASADASIKLWSLSSQRCLHTFTHHTDSVWALHSSHPSLEIFYSGDKSGLVARVDVEGCAHMSEAECVLVCQDTGPPAEGVTKLVALDDTLVWTASGSSSLRRWRAPSRRAVRAAPPVELAVSPTSHTMPRLRPSPSTDSRPRSITLDLPLSPPLHRPPRHASSMSATSPATLEPPLATISQDEGTGEGETTWFGLPYECLVHLKSPLGDPFTPFSPVYRGRGIGADADVATLYSAASLMSVAPLPLMLRAPLRGVFPSPPSPPHSPPSTGRPVSPAQSDFAPSSSGLGAGRPGNGGGGISGGIGSGISPHRAAFESREMVADAHPLSPVPDFVLVGESGLVRAALLSNRVHALTVDTAGTVAVWDIVRTVCVGQFAKEDILLAVNNIRHKNGGGSGSGGSPSHHQEVDVCSPREALDIVRERIDGEAFVAPWSSVDTAMGVLNVNVDEHAFDAELYADELGLPSDYALPTGMAPDDVRINLGKWILRNLFQGFIREEEQVHSHVGRTAPRTINNSPAAPPLPHHPSQEPPSATTIANTAGAGSVVVIARNMLPAILRNRPVGLDVLPHTHTQLSPTLVTGQPAGGDEPTTQARSQHPQPVQVTTSSTHQPPQAETTATTATQQKGQDSVTLPTRRPSVSSGGGGAAQASVLALATPDESGSSTGTGAGTGNGLTTTGTPGGGLFGKLLGLGRATKRPQNENTPGTPVPAARYPTPTATTGYGLAPQTAAATTASSSTQTPPETPAKARTAAQVVLDSGTLNPPTAADGPILPLSQDIPLTVAEERAHGWAIVYRGTLASAGTTADVAALEDAMPVWLLEYLLLGRAPQLPAVKIQFALLPGEESLPELVNANQTKLSANRFLRVRKLAAHVQERIENLGLGTPGSGTPKSSVERHKLSSETTHAGDQHEQKANHGQPRPSDLWEIVCNDTVLSPNMILAVVRQYVWRQGGEVVLHYRRKQTATAGKD</sequence>
<reference evidence="1" key="1">
    <citation type="submission" date="2021-03" db="EMBL/GenBank/DDBJ databases">
        <title>Evolutionary priming and transition to the ectomycorrhizal habit in an iconic lineage of mushroom-forming fungi: is preadaptation a requirement?</title>
        <authorList>
            <consortium name="DOE Joint Genome Institute"/>
            <person name="Looney B.P."/>
            <person name="Miyauchi S."/>
            <person name="Morin E."/>
            <person name="Drula E."/>
            <person name="Courty P.E."/>
            <person name="Chicoki N."/>
            <person name="Fauchery L."/>
            <person name="Kohler A."/>
            <person name="Kuo A."/>
            <person name="LaButti K."/>
            <person name="Pangilinan J."/>
            <person name="Lipzen A."/>
            <person name="Riley R."/>
            <person name="Andreopoulos W."/>
            <person name="He G."/>
            <person name="Johnson J."/>
            <person name="Barry K.W."/>
            <person name="Grigoriev I.V."/>
            <person name="Nagy L."/>
            <person name="Hibbett D."/>
            <person name="Henrissat B."/>
            <person name="Matheny P.B."/>
            <person name="Labbe J."/>
            <person name="Martin A.F."/>
        </authorList>
    </citation>
    <scope>NUCLEOTIDE SEQUENCE</scope>
    <source>
        <strain evidence="1">BPL698</strain>
    </source>
</reference>